<name>A0A3S5ACX9_9PLAT</name>
<protein>
    <submittedName>
        <fullName evidence="1">Uncharacterized protein</fullName>
    </submittedName>
</protein>
<dbReference type="AlphaFoldDB" id="A0A3S5ACX9"/>
<dbReference type="EMBL" id="CAAALY010017030">
    <property type="protein sequence ID" value="VEL13203.1"/>
    <property type="molecule type" value="Genomic_DNA"/>
</dbReference>
<sequence length="75" mass="8605">MHPNDALLRLIRHVVVTPASVLLFWPACFCPIADLLKRANVACATTFRPETGKKLRKIPRLRINFLSLLMVSYMR</sequence>
<gene>
    <name evidence="1" type="ORF">PXEA_LOCUS6643</name>
</gene>
<reference evidence="1" key="1">
    <citation type="submission" date="2018-11" db="EMBL/GenBank/DDBJ databases">
        <authorList>
            <consortium name="Pathogen Informatics"/>
        </authorList>
    </citation>
    <scope>NUCLEOTIDE SEQUENCE</scope>
</reference>
<proteinExistence type="predicted"/>
<keyword evidence="2" id="KW-1185">Reference proteome</keyword>
<evidence type="ECO:0000313" key="2">
    <source>
        <dbReference type="Proteomes" id="UP000784294"/>
    </source>
</evidence>
<accession>A0A3S5ACX9</accession>
<comment type="caution">
    <text evidence="1">The sequence shown here is derived from an EMBL/GenBank/DDBJ whole genome shotgun (WGS) entry which is preliminary data.</text>
</comment>
<organism evidence="1 2">
    <name type="scientific">Protopolystoma xenopodis</name>
    <dbReference type="NCBI Taxonomy" id="117903"/>
    <lineage>
        <taxon>Eukaryota</taxon>
        <taxon>Metazoa</taxon>
        <taxon>Spiralia</taxon>
        <taxon>Lophotrochozoa</taxon>
        <taxon>Platyhelminthes</taxon>
        <taxon>Monogenea</taxon>
        <taxon>Polyopisthocotylea</taxon>
        <taxon>Polystomatidea</taxon>
        <taxon>Polystomatidae</taxon>
        <taxon>Protopolystoma</taxon>
    </lineage>
</organism>
<evidence type="ECO:0000313" key="1">
    <source>
        <dbReference type="EMBL" id="VEL13203.1"/>
    </source>
</evidence>
<dbReference type="Proteomes" id="UP000784294">
    <property type="component" value="Unassembled WGS sequence"/>
</dbReference>